<dbReference type="GO" id="GO:0046872">
    <property type="term" value="F:metal ion binding"/>
    <property type="evidence" value="ECO:0007669"/>
    <property type="project" value="UniProtKB-KW"/>
</dbReference>
<dbReference type="Gene3D" id="1.10.1380.10">
    <property type="entry name" value="Neutral endopeptidase , domain2"/>
    <property type="match status" value="1"/>
</dbReference>
<keyword evidence="6" id="KW-0862">Zinc</keyword>
<name>B1ZWY3_OPITP</name>
<evidence type="ECO:0000256" key="1">
    <source>
        <dbReference type="ARBA" id="ARBA00001947"/>
    </source>
</evidence>
<dbReference type="Proteomes" id="UP000007013">
    <property type="component" value="Chromosome"/>
</dbReference>
<dbReference type="InterPro" id="IPR000718">
    <property type="entry name" value="Peptidase_M13"/>
</dbReference>
<feature type="domain" description="Peptidase M13 N-terminal" evidence="10">
    <location>
        <begin position="48"/>
        <end position="426"/>
    </location>
</feature>
<dbReference type="HOGENOM" id="CLU_006187_7_2_0"/>
<dbReference type="InterPro" id="IPR024079">
    <property type="entry name" value="MetalloPept_cat_dom_sf"/>
</dbReference>
<evidence type="ECO:0000256" key="3">
    <source>
        <dbReference type="ARBA" id="ARBA00022670"/>
    </source>
</evidence>
<feature type="signal peptide" evidence="8">
    <location>
        <begin position="1"/>
        <end position="20"/>
    </location>
</feature>
<dbReference type="EMBL" id="CP001032">
    <property type="protein sequence ID" value="ACB75094.1"/>
    <property type="molecule type" value="Genomic_DNA"/>
</dbReference>
<keyword evidence="7" id="KW-0482">Metalloprotease</keyword>
<reference evidence="11 12" key="1">
    <citation type="journal article" date="2011" name="J. Bacteriol.">
        <title>Genome sequence of the verrucomicrobium Opitutus terrae PB90-1, an abundant inhabitant of rice paddy soil ecosystems.</title>
        <authorList>
            <person name="van Passel M.W."/>
            <person name="Kant R."/>
            <person name="Palva A."/>
            <person name="Copeland A."/>
            <person name="Lucas S."/>
            <person name="Lapidus A."/>
            <person name="Glavina del Rio T."/>
            <person name="Pitluck S."/>
            <person name="Goltsman E."/>
            <person name="Clum A."/>
            <person name="Sun H."/>
            <person name="Schmutz J."/>
            <person name="Larimer F.W."/>
            <person name="Land M.L."/>
            <person name="Hauser L."/>
            <person name="Kyrpides N."/>
            <person name="Mikhailova N."/>
            <person name="Richardson P.P."/>
            <person name="Janssen P.H."/>
            <person name="de Vos W.M."/>
            <person name="Smidt H."/>
        </authorList>
    </citation>
    <scope>NUCLEOTIDE SEQUENCE [LARGE SCALE GENOMIC DNA]</scope>
    <source>
        <strain evidence="12">DSM 11246 / JCM 15787 / PB90-1</strain>
    </source>
</reference>
<dbReference type="GO" id="GO:0005886">
    <property type="term" value="C:plasma membrane"/>
    <property type="evidence" value="ECO:0007669"/>
    <property type="project" value="TreeGrafter"/>
</dbReference>
<evidence type="ECO:0000313" key="11">
    <source>
        <dbReference type="EMBL" id="ACB75094.1"/>
    </source>
</evidence>
<dbReference type="InterPro" id="IPR042089">
    <property type="entry name" value="Peptidase_M13_dom_2"/>
</dbReference>
<accession>B1ZWY3</accession>
<dbReference type="AlphaFoldDB" id="B1ZWY3"/>
<dbReference type="SUPFAM" id="SSF55486">
    <property type="entry name" value="Metalloproteases ('zincins'), catalytic domain"/>
    <property type="match status" value="1"/>
</dbReference>
<evidence type="ECO:0000259" key="10">
    <source>
        <dbReference type="Pfam" id="PF05649"/>
    </source>
</evidence>
<dbReference type="RefSeq" id="WP_012374631.1">
    <property type="nucleotide sequence ID" value="NC_010571.1"/>
</dbReference>
<comment type="similarity">
    <text evidence="2">Belongs to the peptidase M13 family.</text>
</comment>
<dbReference type="PANTHER" id="PTHR11733">
    <property type="entry name" value="ZINC METALLOPROTEASE FAMILY M13 NEPRILYSIN-RELATED"/>
    <property type="match status" value="1"/>
</dbReference>
<dbReference type="GO" id="GO:0004222">
    <property type="term" value="F:metalloendopeptidase activity"/>
    <property type="evidence" value="ECO:0007669"/>
    <property type="project" value="UniProtKB-EC"/>
</dbReference>
<dbReference type="InterPro" id="IPR008753">
    <property type="entry name" value="Peptidase_M13_N"/>
</dbReference>
<keyword evidence="12" id="KW-1185">Reference proteome</keyword>
<gene>
    <name evidence="11" type="ordered locus">Oter_1810</name>
</gene>
<keyword evidence="8" id="KW-0732">Signal</keyword>
<dbReference type="eggNOG" id="COG3590">
    <property type="taxonomic scope" value="Bacteria"/>
</dbReference>
<evidence type="ECO:0000256" key="4">
    <source>
        <dbReference type="ARBA" id="ARBA00022723"/>
    </source>
</evidence>
<dbReference type="OrthoDB" id="9775677at2"/>
<evidence type="ECO:0000259" key="9">
    <source>
        <dbReference type="Pfam" id="PF01431"/>
    </source>
</evidence>
<evidence type="ECO:0000256" key="5">
    <source>
        <dbReference type="ARBA" id="ARBA00022801"/>
    </source>
</evidence>
<dbReference type="InterPro" id="IPR018497">
    <property type="entry name" value="Peptidase_M13_C"/>
</dbReference>
<keyword evidence="3" id="KW-0645">Protease</keyword>
<protein>
    <submittedName>
        <fullName evidence="11">Neprilysin</fullName>
        <ecNumber evidence="11">3.4.24.11</ecNumber>
    </submittedName>
</protein>
<dbReference type="STRING" id="452637.Oter_1810"/>
<keyword evidence="4" id="KW-0479">Metal-binding</keyword>
<evidence type="ECO:0000256" key="7">
    <source>
        <dbReference type="ARBA" id="ARBA00023049"/>
    </source>
</evidence>
<dbReference type="Gene3D" id="3.40.390.10">
    <property type="entry name" value="Collagenase (Catalytic Domain)"/>
    <property type="match status" value="1"/>
</dbReference>
<feature type="domain" description="Peptidase M13 C-terminal" evidence="9">
    <location>
        <begin position="478"/>
        <end position="679"/>
    </location>
</feature>
<evidence type="ECO:0000256" key="8">
    <source>
        <dbReference type="SAM" id="SignalP"/>
    </source>
</evidence>
<dbReference type="Pfam" id="PF05649">
    <property type="entry name" value="Peptidase_M13_N"/>
    <property type="match status" value="1"/>
</dbReference>
<feature type="chain" id="PRO_5002772188" evidence="8">
    <location>
        <begin position="21"/>
        <end position="683"/>
    </location>
</feature>
<evidence type="ECO:0000256" key="6">
    <source>
        <dbReference type="ARBA" id="ARBA00022833"/>
    </source>
</evidence>
<dbReference type="EC" id="3.4.24.11" evidence="11"/>
<evidence type="ECO:0000313" key="12">
    <source>
        <dbReference type="Proteomes" id="UP000007013"/>
    </source>
</evidence>
<dbReference type="GO" id="GO:0016485">
    <property type="term" value="P:protein processing"/>
    <property type="evidence" value="ECO:0007669"/>
    <property type="project" value="TreeGrafter"/>
</dbReference>
<dbReference type="KEGG" id="ote:Oter_1810"/>
<dbReference type="PANTHER" id="PTHR11733:SF167">
    <property type="entry name" value="FI17812P1-RELATED"/>
    <property type="match status" value="1"/>
</dbReference>
<dbReference type="PROSITE" id="PS51885">
    <property type="entry name" value="NEPRILYSIN"/>
    <property type="match status" value="1"/>
</dbReference>
<dbReference type="Pfam" id="PF01431">
    <property type="entry name" value="Peptidase_M13"/>
    <property type="match status" value="1"/>
</dbReference>
<dbReference type="CDD" id="cd08662">
    <property type="entry name" value="M13"/>
    <property type="match status" value="1"/>
</dbReference>
<evidence type="ECO:0000256" key="2">
    <source>
        <dbReference type="ARBA" id="ARBA00007357"/>
    </source>
</evidence>
<dbReference type="PRINTS" id="PR00786">
    <property type="entry name" value="NEPRILYSIN"/>
</dbReference>
<proteinExistence type="inferred from homology"/>
<organism evidence="11 12">
    <name type="scientific">Opitutus terrae (strain DSM 11246 / JCM 15787 / PB90-1)</name>
    <dbReference type="NCBI Taxonomy" id="452637"/>
    <lineage>
        <taxon>Bacteria</taxon>
        <taxon>Pseudomonadati</taxon>
        <taxon>Verrucomicrobiota</taxon>
        <taxon>Opitutia</taxon>
        <taxon>Opitutales</taxon>
        <taxon>Opitutaceae</taxon>
        <taxon>Opitutus</taxon>
    </lineage>
</organism>
<sequence>MISRRLLPLIAVLPAAAPLAASVAAAEASRPLVDPGFAIERMDLSVAPGTDFARFAAGKWYETTQIPADKSRWGGFDELREQNWAALREIVEETAAQPAAAGSVPQKVGDFYASAMDTARINALGLKPIEADLAAIADAKDKEALFHQVAQMHLRIGSPFLGLAFFPDQKQSDVYGFYLFQGGLSLPSKEYYFSEKFARERWEFVGHVAKMLELAGEPRAAAFQQAETVFALEKALAENAKLPVELRDRLANYNKMTIDAAASAYAGLPLKQLVQELGVPATVRDVIVGQPKFFEGLSKELQARSLDELKVYTRWQLLRAAAPLLSEPLEAESFRFYGTVLNGTPQQEPRWQRATKAVDGAIGEALGQLYVEKRFPPAARARMMELIENVKAVMRDRLAQLEWMTEPTRQKALEKFSRFRAMIGYPAKWRDYSSVEIKRDDYFGNAARAAYFNSRRVIDRLGRKVDKDEWGMTPPTVNAYFSSVTNQIVFPAGILQPPFFDVRMDDAVNYGAIAAVIGHEITHGFDDQGRRSDADGNLVDWWTPEDEARFKERAQMLVAQYNSYEALPGLHVNGQLTLGENIADLGGVSIAFEALQRSLRGQPTPPKIDGFTAEQRFFISWAQQWRTQFRDDALRLQVARDPHAPGNIRAFGPLVNFQPFYDAFAVKEGDRMWRSPAQRAKIW</sequence>
<comment type="cofactor">
    <cofactor evidence="1">
        <name>Zn(2+)</name>
        <dbReference type="ChEBI" id="CHEBI:29105"/>
    </cofactor>
</comment>
<keyword evidence="5 11" id="KW-0378">Hydrolase</keyword>